<name>A0A4Y8ZLB8_9SPHN</name>
<dbReference type="EMBL" id="SPDV01000052">
    <property type="protein sequence ID" value="TFI56788.1"/>
    <property type="molecule type" value="Genomic_DNA"/>
</dbReference>
<keyword evidence="1" id="KW-0812">Transmembrane</keyword>
<dbReference type="InterPro" id="IPR014529">
    <property type="entry name" value="UCP026631"/>
</dbReference>
<keyword evidence="1" id="KW-0472">Membrane</keyword>
<comment type="caution">
    <text evidence="3">The sequence shown here is derived from an EMBL/GenBank/DDBJ whole genome shotgun (WGS) entry which is preliminary data.</text>
</comment>
<accession>A0A4Y8ZLB8</accession>
<evidence type="ECO:0000313" key="4">
    <source>
        <dbReference type="Proteomes" id="UP000298213"/>
    </source>
</evidence>
<sequence length="497" mass="53828">MSALVPDRRVHPGTILIRFLREAPQTLLALPAGIAFMSDKGLWGALWVAGAAALVGLSFQWLNWHRFRYGVGGAEIVIESGILHRTRREIPFERIQDVDIEQALLARVFGVAKVRIETGGGGKDEGVLDSVGVDEAARLRAAVRAWREGDASSFAPTAAADAAPSPRILFAMDLPRVLLLGLFSFSLVYLGGLFALLQTFDDPLKSFFGIDIYDPGRWIGVADEAAHSRFTAGTVAALLIVAVLIGGAVSVVRTVARDYGFLFYSEGDRFRRVRGLLTRSEVVIAKRRIQLACRETGPVRRLFGWFQLSFQTLGAASDGSGRQVAAPLGRGETLAPILAEAGGLRLPPPPALTMVSERHIVRALIRRLFLPAACIAAASIWWRPALYLCALLPLLGVSAAVARRFHRYALDGDLLFVERGVWRQSLFVVPIGRAQAVTLERTWLQRKLGLATVDIDTAGASAMRTPRIIDISHDKAKTLAAEIAARAIGARPAAAPV</sequence>
<feature type="domain" description="YdbS-like PH" evidence="2">
    <location>
        <begin position="64"/>
        <end position="141"/>
    </location>
</feature>
<dbReference type="RefSeq" id="WP_135089814.1">
    <property type="nucleotide sequence ID" value="NZ_SPDV01000052.1"/>
</dbReference>
<evidence type="ECO:0000259" key="2">
    <source>
        <dbReference type="Pfam" id="PF03703"/>
    </source>
</evidence>
<dbReference type="InterPro" id="IPR005182">
    <property type="entry name" value="YdbS-like_PH"/>
</dbReference>
<feature type="domain" description="YdbS-like PH" evidence="2">
    <location>
        <begin position="404"/>
        <end position="482"/>
    </location>
</feature>
<dbReference type="OrthoDB" id="8481729at2"/>
<organism evidence="3 4">
    <name type="scientific">Sphingomonas parva</name>
    <dbReference type="NCBI Taxonomy" id="2555898"/>
    <lineage>
        <taxon>Bacteria</taxon>
        <taxon>Pseudomonadati</taxon>
        <taxon>Pseudomonadota</taxon>
        <taxon>Alphaproteobacteria</taxon>
        <taxon>Sphingomonadales</taxon>
        <taxon>Sphingomonadaceae</taxon>
        <taxon>Sphingomonas</taxon>
    </lineage>
</organism>
<dbReference type="Proteomes" id="UP000298213">
    <property type="component" value="Unassembled WGS sequence"/>
</dbReference>
<dbReference type="PANTHER" id="PTHR34473:SF2">
    <property type="entry name" value="UPF0699 TRANSMEMBRANE PROTEIN YDBT"/>
    <property type="match status" value="1"/>
</dbReference>
<feature type="transmembrane region" description="Helical" evidence="1">
    <location>
        <begin position="363"/>
        <end position="379"/>
    </location>
</feature>
<gene>
    <name evidence="3" type="ORF">E2493_18320</name>
</gene>
<dbReference type="Pfam" id="PF03703">
    <property type="entry name" value="bPH_2"/>
    <property type="match status" value="2"/>
</dbReference>
<protein>
    <recommendedName>
        <fullName evidence="2">YdbS-like PH domain-containing protein</fullName>
    </recommendedName>
</protein>
<feature type="transmembrane region" description="Helical" evidence="1">
    <location>
        <begin position="230"/>
        <end position="252"/>
    </location>
</feature>
<proteinExistence type="predicted"/>
<dbReference type="PIRSF" id="PIRSF026631">
    <property type="entry name" value="UCP026631"/>
    <property type="match status" value="1"/>
</dbReference>
<evidence type="ECO:0000256" key="1">
    <source>
        <dbReference type="SAM" id="Phobius"/>
    </source>
</evidence>
<keyword evidence="4" id="KW-1185">Reference proteome</keyword>
<keyword evidence="1" id="KW-1133">Transmembrane helix</keyword>
<dbReference type="PANTHER" id="PTHR34473">
    <property type="entry name" value="UPF0699 TRANSMEMBRANE PROTEIN YDBS"/>
    <property type="match status" value="1"/>
</dbReference>
<feature type="transmembrane region" description="Helical" evidence="1">
    <location>
        <begin position="41"/>
        <end position="62"/>
    </location>
</feature>
<reference evidence="3 4" key="1">
    <citation type="submission" date="2019-03" db="EMBL/GenBank/DDBJ databases">
        <title>Genome sequence of Sphingomonas sp. 17J27-24.</title>
        <authorList>
            <person name="Kim M."/>
            <person name="Maeng S."/>
            <person name="Sathiyaraj S."/>
        </authorList>
    </citation>
    <scope>NUCLEOTIDE SEQUENCE [LARGE SCALE GENOMIC DNA]</scope>
    <source>
        <strain evidence="3 4">17J27-24</strain>
    </source>
</reference>
<dbReference type="AlphaFoldDB" id="A0A4Y8ZLB8"/>
<evidence type="ECO:0000313" key="3">
    <source>
        <dbReference type="EMBL" id="TFI56788.1"/>
    </source>
</evidence>
<feature type="transmembrane region" description="Helical" evidence="1">
    <location>
        <begin position="177"/>
        <end position="197"/>
    </location>
</feature>